<dbReference type="EMBL" id="CP092427">
    <property type="protein sequence ID" value="ULP37029.1"/>
    <property type="molecule type" value="Genomic_DNA"/>
</dbReference>
<sequence length="269" mass="28914">MAEVLTAAPRPVTPTTILAQQLTELYDHVRVQPDADPETLEKLRQARDLATGLDPYLEANTTGESPALAELARRTRAHLWRDGLEQEMLSGHVEGQLLKFLVRMTGAARVLEIGMFTGYSALAMAEALPDHGVVVACEIDPGAADLARAAFDASGIGDRIRIELGPALETLRRMADGGEPPFDIVFVDADKAGYLGYLDLLLDSALLSPGAVIAVDNTLMQGQPWTDGAVTDNGTAIATFNRALADDPRTEQVLIPVRDGLTLIRPLPR</sequence>
<reference evidence="4" key="2">
    <citation type="journal article" date="2022" name="BMC Genomics">
        <title>Comparative genome analysis of mycobacteria focusing on tRNA and non-coding RNA.</title>
        <authorList>
            <person name="Behra P.R.K."/>
            <person name="Pettersson B.M.F."/>
            <person name="Ramesh M."/>
            <person name="Das S."/>
            <person name="Dasgupta S."/>
            <person name="Kirsebom L.A."/>
        </authorList>
    </citation>
    <scope>NUCLEOTIDE SEQUENCE</scope>
    <source>
        <strain evidence="4">DSM 45406</strain>
    </source>
</reference>
<dbReference type="PROSITE" id="PS51682">
    <property type="entry name" value="SAM_OMT_I"/>
    <property type="match status" value="1"/>
</dbReference>
<proteinExistence type="predicted"/>
<keyword evidence="6" id="KW-1185">Reference proteome</keyword>
<dbReference type="EMBL" id="JACKRN010000729">
    <property type="protein sequence ID" value="MCV7072613.1"/>
    <property type="molecule type" value="Genomic_DNA"/>
</dbReference>
<keyword evidence="3" id="KW-0949">S-adenosyl-L-methionine</keyword>
<dbReference type="Gene3D" id="3.40.50.150">
    <property type="entry name" value="Vaccinia Virus protein VP39"/>
    <property type="match status" value="1"/>
</dbReference>
<dbReference type="InterPro" id="IPR050362">
    <property type="entry name" value="Cation-dep_OMT"/>
</dbReference>
<dbReference type="Proteomes" id="UP001140272">
    <property type="component" value="Unassembled WGS sequence"/>
</dbReference>
<dbReference type="GO" id="GO:0032259">
    <property type="term" value="P:methylation"/>
    <property type="evidence" value="ECO:0007669"/>
    <property type="project" value="UniProtKB-KW"/>
</dbReference>
<name>A0A9X2YG55_9MYCO</name>
<dbReference type="PANTHER" id="PTHR10509:SF14">
    <property type="entry name" value="CAFFEOYL-COA O-METHYLTRANSFERASE 3-RELATED"/>
    <property type="match status" value="1"/>
</dbReference>
<evidence type="ECO:0000313" key="5">
    <source>
        <dbReference type="EMBL" id="ULP37029.1"/>
    </source>
</evidence>
<dbReference type="EC" id="2.1.1.-" evidence="5"/>
<dbReference type="InterPro" id="IPR029063">
    <property type="entry name" value="SAM-dependent_MTases_sf"/>
</dbReference>
<reference evidence="5" key="3">
    <citation type="submission" date="2022-08" db="EMBL/GenBank/DDBJ databases">
        <title>Whole genome sequencing of non-tuberculosis mycobacteria type-strains.</title>
        <authorList>
            <person name="Igarashi Y."/>
            <person name="Osugi A."/>
            <person name="Mitarai S."/>
        </authorList>
    </citation>
    <scope>NUCLEOTIDE SEQUENCE</scope>
    <source>
        <strain evidence="5">JCM 16372</strain>
    </source>
</reference>
<evidence type="ECO:0000313" key="4">
    <source>
        <dbReference type="EMBL" id="MCV7072613.1"/>
    </source>
</evidence>
<keyword evidence="2 5" id="KW-0808">Transferase</keyword>
<evidence type="ECO:0000256" key="3">
    <source>
        <dbReference type="ARBA" id="ARBA00022691"/>
    </source>
</evidence>
<dbReference type="Proteomes" id="UP001055159">
    <property type="component" value="Chromosome"/>
</dbReference>
<dbReference type="Pfam" id="PF01596">
    <property type="entry name" value="Methyltransf_3"/>
    <property type="match status" value="1"/>
</dbReference>
<dbReference type="SUPFAM" id="SSF53335">
    <property type="entry name" value="S-adenosyl-L-methionine-dependent methyltransferases"/>
    <property type="match status" value="1"/>
</dbReference>
<gene>
    <name evidence="4" type="ORF">H7H73_21860</name>
    <name evidence="5" type="ORF">MJO55_00785</name>
</gene>
<protein>
    <submittedName>
        <fullName evidence="4">Class I SAM-dependent methyltransferase</fullName>
        <ecNumber evidence="5">2.1.1.-</ecNumber>
    </submittedName>
</protein>
<dbReference type="AlphaFoldDB" id="A0A9X2YG55"/>
<keyword evidence="1 4" id="KW-0489">Methyltransferase</keyword>
<evidence type="ECO:0000256" key="1">
    <source>
        <dbReference type="ARBA" id="ARBA00022603"/>
    </source>
</evidence>
<dbReference type="InterPro" id="IPR002935">
    <property type="entry name" value="SAM_O-MeTrfase"/>
</dbReference>
<reference evidence="4" key="1">
    <citation type="submission" date="2020-07" db="EMBL/GenBank/DDBJ databases">
        <authorList>
            <person name="Pettersson B.M.F."/>
            <person name="Behra P.R.K."/>
            <person name="Ramesh M."/>
            <person name="Das S."/>
            <person name="Dasgupta S."/>
            <person name="Kirsebom L.A."/>
        </authorList>
    </citation>
    <scope>NUCLEOTIDE SEQUENCE</scope>
    <source>
        <strain evidence="4">DSM 45406</strain>
    </source>
</reference>
<evidence type="ECO:0000256" key="2">
    <source>
        <dbReference type="ARBA" id="ARBA00022679"/>
    </source>
</evidence>
<dbReference type="GO" id="GO:0008757">
    <property type="term" value="F:S-adenosylmethionine-dependent methyltransferase activity"/>
    <property type="evidence" value="ECO:0007669"/>
    <property type="project" value="TreeGrafter"/>
</dbReference>
<accession>A0A9X2YG55</accession>
<evidence type="ECO:0000313" key="6">
    <source>
        <dbReference type="Proteomes" id="UP001055159"/>
    </source>
</evidence>
<dbReference type="RefSeq" id="WP_043403942.1">
    <property type="nucleotide sequence ID" value="NZ_CP092427.2"/>
</dbReference>
<evidence type="ECO:0000313" key="7">
    <source>
        <dbReference type="Proteomes" id="UP001140272"/>
    </source>
</evidence>
<dbReference type="PANTHER" id="PTHR10509">
    <property type="entry name" value="O-METHYLTRANSFERASE-RELATED"/>
    <property type="match status" value="1"/>
</dbReference>
<dbReference type="CDD" id="cd02440">
    <property type="entry name" value="AdoMet_MTases"/>
    <property type="match status" value="1"/>
</dbReference>
<dbReference type="GO" id="GO:0008171">
    <property type="term" value="F:O-methyltransferase activity"/>
    <property type="evidence" value="ECO:0007669"/>
    <property type="project" value="InterPro"/>
</dbReference>
<organism evidence="4 7">
    <name type="scientific">Mycolicibacterium rufum</name>
    <dbReference type="NCBI Taxonomy" id="318424"/>
    <lineage>
        <taxon>Bacteria</taxon>
        <taxon>Bacillati</taxon>
        <taxon>Actinomycetota</taxon>
        <taxon>Actinomycetes</taxon>
        <taxon>Mycobacteriales</taxon>
        <taxon>Mycobacteriaceae</taxon>
        <taxon>Mycolicibacterium</taxon>
    </lineage>
</organism>